<dbReference type="Gene3D" id="1.10.1220.10">
    <property type="entry name" value="Met repressor-like"/>
    <property type="match status" value="1"/>
</dbReference>
<dbReference type="Proteomes" id="UP000284022">
    <property type="component" value="Unassembled WGS sequence"/>
</dbReference>
<proteinExistence type="predicted"/>
<evidence type="ECO:0000313" key="1">
    <source>
        <dbReference type="EMBL" id="CUO95486.1"/>
    </source>
</evidence>
<name>A0A174JB57_BACUN</name>
<dbReference type="Proteomes" id="UP000095766">
    <property type="component" value="Unassembled WGS sequence"/>
</dbReference>
<evidence type="ECO:0000313" key="2">
    <source>
        <dbReference type="EMBL" id="RGU36964.1"/>
    </source>
</evidence>
<accession>A0A174JB57</accession>
<dbReference type="InterPro" id="IPR013321">
    <property type="entry name" value="Arc_rbn_hlx_hlx"/>
</dbReference>
<protein>
    <submittedName>
        <fullName evidence="2">Toxin-antitoxin system protein</fullName>
    </submittedName>
</protein>
<dbReference type="GO" id="GO:0006355">
    <property type="term" value="P:regulation of DNA-templated transcription"/>
    <property type="evidence" value="ECO:0007669"/>
    <property type="project" value="InterPro"/>
</dbReference>
<dbReference type="SUPFAM" id="SSF47598">
    <property type="entry name" value="Ribbon-helix-helix"/>
    <property type="match status" value="1"/>
</dbReference>
<dbReference type="InterPro" id="IPR010985">
    <property type="entry name" value="Ribbon_hlx_hlx"/>
</dbReference>
<dbReference type="AlphaFoldDB" id="A0A174JB57"/>
<reference evidence="2 4" key="2">
    <citation type="submission" date="2018-08" db="EMBL/GenBank/DDBJ databases">
        <title>A genome reference for cultivated species of the human gut microbiota.</title>
        <authorList>
            <person name="Zou Y."/>
            <person name="Xue W."/>
            <person name="Luo G."/>
        </authorList>
    </citation>
    <scope>NUCLEOTIDE SEQUENCE [LARGE SCALE GENOMIC DNA]</scope>
    <source>
        <strain evidence="2 4">AF17-20</strain>
    </source>
</reference>
<evidence type="ECO:0000313" key="3">
    <source>
        <dbReference type="Proteomes" id="UP000095766"/>
    </source>
</evidence>
<dbReference type="EMBL" id="QRXV01000019">
    <property type="protein sequence ID" value="RGU36964.1"/>
    <property type="molecule type" value="Genomic_DNA"/>
</dbReference>
<gene>
    <name evidence="2" type="ORF">DWW83_16645</name>
    <name evidence="1" type="ORF">ERS852510_00507</name>
</gene>
<sequence length="84" mass="9577">MEAVVRKQTSFRLREDLLQILQEHAKKANRSLNNFVESTLMNAMYSEPNEETTAAINEARSGKYAGTIDTTDFDSFMKSVNEIE</sequence>
<dbReference type="RefSeq" id="WP_008663498.1">
    <property type="nucleotide sequence ID" value="NZ_BQNO01000001.1"/>
</dbReference>
<reference evidence="1 3" key="1">
    <citation type="submission" date="2015-09" db="EMBL/GenBank/DDBJ databases">
        <authorList>
            <consortium name="Pathogen Informatics"/>
        </authorList>
    </citation>
    <scope>NUCLEOTIDE SEQUENCE [LARGE SCALE GENOMIC DNA]</scope>
    <source>
        <strain evidence="1 3">2789STDY5834898</strain>
    </source>
</reference>
<dbReference type="EMBL" id="CZAO01000002">
    <property type="protein sequence ID" value="CUO95486.1"/>
    <property type="molecule type" value="Genomic_DNA"/>
</dbReference>
<evidence type="ECO:0000313" key="4">
    <source>
        <dbReference type="Proteomes" id="UP000284022"/>
    </source>
</evidence>
<organism evidence="1 3">
    <name type="scientific">Bacteroides uniformis</name>
    <dbReference type="NCBI Taxonomy" id="820"/>
    <lineage>
        <taxon>Bacteria</taxon>
        <taxon>Pseudomonadati</taxon>
        <taxon>Bacteroidota</taxon>
        <taxon>Bacteroidia</taxon>
        <taxon>Bacteroidales</taxon>
        <taxon>Bacteroidaceae</taxon>
        <taxon>Bacteroides</taxon>
    </lineage>
</organism>